<evidence type="ECO:0000256" key="1">
    <source>
        <dbReference type="SAM" id="MobiDB-lite"/>
    </source>
</evidence>
<reference evidence="2" key="1">
    <citation type="submission" date="2021-01" db="EMBL/GenBank/DDBJ databases">
        <authorList>
            <consortium name="Genoscope - CEA"/>
            <person name="William W."/>
        </authorList>
    </citation>
    <scope>NUCLEOTIDE SEQUENCE</scope>
</reference>
<gene>
    <name evidence="2" type="ORF">DARMORV10_A04P11190.1</name>
</gene>
<proteinExistence type="predicted"/>
<sequence>PLFPNSRKPYHQRPSSDRRLIGAGGVDMHEALSCRFPSGDSSRSTGMDTGFFWMTVRPKEDGGGEGPLLEPRVWLDLIFPFLDIRLSPPYNGM</sequence>
<organism evidence="2">
    <name type="scientific">Brassica napus</name>
    <name type="common">Rape</name>
    <dbReference type="NCBI Taxonomy" id="3708"/>
    <lineage>
        <taxon>Eukaryota</taxon>
        <taxon>Viridiplantae</taxon>
        <taxon>Streptophyta</taxon>
        <taxon>Embryophyta</taxon>
        <taxon>Tracheophyta</taxon>
        <taxon>Spermatophyta</taxon>
        <taxon>Magnoliopsida</taxon>
        <taxon>eudicotyledons</taxon>
        <taxon>Gunneridae</taxon>
        <taxon>Pentapetalae</taxon>
        <taxon>rosids</taxon>
        <taxon>malvids</taxon>
        <taxon>Brassicales</taxon>
        <taxon>Brassicaceae</taxon>
        <taxon>Brassiceae</taxon>
        <taxon>Brassica</taxon>
    </lineage>
</organism>
<feature type="non-terminal residue" evidence="2">
    <location>
        <position position="1"/>
    </location>
</feature>
<dbReference type="AlphaFoldDB" id="A0A817AS80"/>
<evidence type="ECO:0000313" key="2">
    <source>
        <dbReference type="EMBL" id="CAF2271886.1"/>
    </source>
</evidence>
<dbReference type="Proteomes" id="UP001295469">
    <property type="component" value="Chromosome A04"/>
</dbReference>
<protein>
    <submittedName>
        <fullName evidence="2">(rape) hypothetical protein</fullName>
    </submittedName>
</protein>
<accession>A0A817AS80</accession>
<feature type="region of interest" description="Disordered" evidence="1">
    <location>
        <begin position="1"/>
        <end position="20"/>
    </location>
</feature>
<name>A0A817AS80_BRANA</name>
<dbReference type="EMBL" id="HG994358">
    <property type="protein sequence ID" value="CAF2271886.1"/>
    <property type="molecule type" value="Genomic_DNA"/>
</dbReference>